<evidence type="ECO:0000313" key="3">
    <source>
        <dbReference type="EMBL" id="PIR76450.1"/>
    </source>
</evidence>
<feature type="chain" id="PRO_5013964112" evidence="2">
    <location>
        <begin position="27"/>
        <end position="202"/>
    </location>
</feature>
<dbReference type="AlphaFoldDB" id="A0A2H0TWA8"/>
<protein>
    <submittedName>
        <fullName evidence="3">Uncharacterized protein</fullName>
    </submittedName>
</protein>
<gene>
    <name evidence="3" type="ORF">COU32_02055</name>
</gene>
<feature type="signal peptide" evidence="2">
    <location>
        <begin position="1"/>
        <end position="26"/>
    </location>
</feature>
<keyword evidence="2" id="KW-0732">Signal</keyword>
<feature type="compositionally biased region" description="Polar residues" evidence="1">
    <location>
        <begin position="192"/>
        <end position="202"/>
    </location>
</feature>
<feature type="region of interest" description="Disordered" evidence="1">
    <location>
        <begin position="169"/>
        <end position="202"/>
    </location>
</feature>
<dbReference type="EMBL" id="PFBY01000025">
    <property type="protein sequence ID" value="PIR76450.1"/>
    <property type="molecule type" value="Genomic_DNA"/>
</dbReference>
<dbReference type="Proteomes" id="UP000231530">
    <property type="component" value="Unassembled WGS sequence"/>
</dbReference>
<accession>A0A2H0TWA8</accession>
<organism evidence="3 4">
    <name type="scientific">Candidatus Magasanikbacteria bacterium CG10_big_fil_rev_8_21_14_0_10_42_10</name>
    <dbReference type="NCBI Taxonomy" id="1974649"/>
    <lineage>
        <taxon>Bacteria</taxon>
        <taxon>Candidatus Magasanikiibacteriota</taxon>
    </lineage>
</organism>
<name>A0A2H0TWA8_9BACT</name>
<comment type="caution">
    <text evidence="3">The sequence shown here is derived from an EMBL/GenBank/DDBJ whole genome shotgun (WGS) entry which is preliminary data.</text>
</comment>
<feature type="compositionally biased region" description="Basic and acidic residues" evidence="1">
    <location>
        <begin position="37"/>
        <end position="50"/>
    </location>
</feature>
<proteinExistence type="predicted"/>
<evidence type="ECO:0000256" key="1">
    <source>
        <dbReference type="SAM" id="MobiDB-lite"/>
    </source>
</evidence>
<evidence type="ECO:0000256" key="2">
    <source>
        <dbReference type="SAM" id="SignalP"/>
    </source>
</evidence>
<feature type="region of interest" description="Disordered" evidence="1">
    <location>
        <begin position="27"/>
        <end position="54"/>
    </location>
</feature>
<sequence length="202" mass="21958">MKKTQITTTAAILFAVATMGIGLANAQGRSSEQGSHAPERPFAQEHRGDRGQQQLTAEQRTAVDAALEAGDYQAFLNAHGTDSNIASRMSEIQFNDMVAHRQERDTRREAVDTAIDNRDYPGFVEAVGPDAPFIDQINETNFAQFAEMHDLMKAGDWQGAKTIADELGIPAGSHVGRGEGQGMMKKGGRGMHNNQQTMEQNA</sequence>
<evidence type="ECO:0000313" key="4">
    <source>
        <dbReference type="Proteomes" id="UP000231530"/>
    </source>
</evidence>
<reference evidence="4" key="1">
    <citation type="submission" date="2017-09" db="EMBL/GenBank/DDBJ databases">
        <title>Depth-based differentiation of microbial function through sediment-hosted aquifers and enrichment of novel symbionts in the deep terrestrial subsurface.</title>
        <authorList>
            <person name="Probst A.J."/>
            <person name="Ladd B."/>
            <person name="Jarett J.K."/>
            <person name="Geller-Mcgrath D.E."/>
            <person name="Sieber C.M.K."/>
            <person name="Emerson J.B."/>
            <person name="Anantharaman K."/>
            <person name="Thomas B.C."/>
            <person name="Malmstrom R."/>
            <person name="Stieglmeier M."/>
            <person name="Klingl A."/>
            <person name="Woyke T."/>
            <person name="Ryan C.M."/>
            <person name="Banfield J.F."/>
        </authorList>
    </citation>
    <scope>NUCLEOTIDE SEQUENCE [LARGE SCALE GENOMIC DNA]</scope>
</reference>